<feature type="chain" id="PRO_5003314464" evidence="1">
    <location>
        <begin position="30"/>
        <end position="719"/>
    </location>
</feature>
<dbReference type="InterPro" id="IPR011990">
    <property type="entry name" value="TPR-like_helical_dom_sf"/>
</dbReference>
<protein>
    <submittedName>
        <fullName evidence="2">Tetratricopeptide repeat family protein</fullName>
    </submittedName>
</protein>
<dbReference type="SUPFAM" id="SSF48452">
    <property type="entry name" value="TPR-like"/>
    <property type="match status" value="1"/>
</dbReference>
<evidence type="ECO:0000256" key="1">
    <source>
        <dbReference type="SAM" id="SignalP"/>
    </source>
</evidence>
<reference evidence="3" key="1">
    <citation type="submission" date="2011-03" db="EMBL/GenBank/DDBJ databases">
        <title>Draft genome sequence of Brevundimonas diminuta.</title>
        <authorList>
            <person name="Brown P.J.B."/>
            <person name="Buechlein A."/>
            <person name="Hemmerich C."/>
            <person name="Brun Y.V."/>
        </authorList>
    </citation>
    <scope>NUCLEOTIDE SEQUENCE [LARGE SCALE GENOMIC DNA]</scope>
    <source>
        <strain evidence="3">C19</strain>
    </source>
</reference>
<dbReference type="HOGENOM" id="CLU_384346_0_0_5"/>
<keyword evidence="1" id="KW-0732">Signal</keyword>
<dbReference type="Gene3D" id="1.25.40.10">
    <property type="entry name" value="Tetratricopeptide repeat domain"/>
    <property type="match status" value="1"/>
</dbReference>
<dbReference type="STRING" id="715226.ABI_45090"/>
<dbReference type="AlphaFoldDB" id="F4QTL2"/>
<accession>F4QTL2</accession>
<name>F4QTL2_9CAUL</name>
<organism evidence="2 3">
    <name type="scientific">Asticcacaulis biprosthecium C19</name>
    <dbReference type="NCBI Taxonomy" id="715226"/>
    <lineage>
        <taxon>Bacteria</taxon>
        <taxon>Pseudomonadati</taxon>
        <taxon>Pseudomonadota</taxon>
        <taxon>Alphaproteobacteria</taxon>
        <taxon>Caulobacterales</taxon>
        <taxon>Caulobacteraceae</taxon>
        <taxon>Asticcacaulis</taxon>
    </lineage>
</organism>
<evidence type="ECO:0000313" key="3">
    <source>
        <dbReference type="Proteomes" id="UP000006512"/>
    </source>
</evidence>
<evidence type="ECO:0000313" key="2">
    <source>
        <dbReference type="EMBL" id="EGF90082.1"/>
    </source>
</evidence>
<dbReference type="EMBL" id="GL883080">
    <property type="protein sequence ID" value="EGF90082.1"/>
    <property type="molecule type" value="Genomic_DNA"/>
</dbReference>
<keyword evidence="3" id="KW-1185">Reference proteome</keyword>
<dbReference type="Proteomes" id="UP000006512">
    <property type="component" value="Unassembled WGS sequence"/>
</dbReference>
<proteinExistence type="predicted"/>
<dbReference type="OrthoDB" id="7168467at2"/>
<gene>
    <name evidence="2" type="ORF">ABI_45090</name>
</gene>
<dbReference type="RefSeq" id="WP_006275283.1">
    <property type="nucleotide sequence ID" value="NZ_GL883080.1"/>
</dbReference>
<sequence length="719" mass="77458">MKNLRANHVLRAGLVTAASLIVATGAGHAAAVETCPARPQTAPAAKATTKTPNLAKMSPSARRLHAADRAYDAGQFDEAETLLLKLMKTPRDKNDTARRATIRLARVRIQQGRFDDARALATQASASRDAKVKAQATAMLTDIDYRQGIAAARNRFDQAEALLKSGNLTESETQFEALLSQPCPLPEGYIDRVQLRLASISTKQNDFDEAERRLAAVDRSDANIASAAGELDGSVVQKRLDFTARTALDAAASKAESGDVAGAVEAEKLALATYPTASAPVLSGGQLRLSDHLSRLGRFDEARTVLSAVHINAGDADLATRRDEIAKRIDVREMDAKASDLLAQADDESAVNHPQKAMVIYDGIIASPQFAPEWHQRAKLRKATLLRRGYDFAGAKAQIDAVAAAPATPSLAASAVTASDTFAAETPARAFTGSLGGGLQYDDNAPALVAAIPGEEGTAPYDPQQSYSDAATVVTAGGEYRHRLGSSYNYLTAAGRATVTDQWELDPIDRVKIDFNLGAVIYLPSLAAKVEGGLLYDRSHRGGKLLNQGLGFYTSYSQLAMGRRVTGRYEGLKMDDRRPGRDGWRHSVSLEVAPATGEYGLAGGIELFHDQPSDITLRQSAVTVSAGYVWPMLTRGSWQVDGDVAVSLRTGRYDAISTSASGADEHRKIVRTRFEVGPVATYKQTTQVRVTYAWLDIDDNKVNFNRRDNQVRVSVSRRF</sequence>
<feature type="signal peptide" evidence="1">
    <location>
        <begin position="1"/>
        <end position="29"/>
    </location>
</feature>